<feature type="transmembrane region" description="Helical" evidence="1">
    <location>
        <begin position="255"/>
        <end position="279"/>
    </location>
</feature>
<sequence>MFFLLIGLHNTKEKYESLAQESTDEIIDIIEDETSKTKEDSTDEKIDSIKKELDYEMKKSFIPVPEEARKKILAEVEKNARDTTKFKTNSGFINYAFGKGESKIEIFAAFAKKHPNSKIDVALDSLGYNKNFTNRFLYTKAVNLYSFSESEESRAQFVNQLLSSGSITLFILLPIFTLFLKLFYIRKEYTYVAHLIFVFHIQTVFFMLFSIFYILKIVGANPQPWVFTILFLVYLFIALKQFYQQGYFKTTVKFLLLNLSYSIVSSIGIVFVLLISFALF</sequence>
<keyword evidence="1" id="KW-0812">Transmembrane</keyword>
<dbReference type="EMBL" id="MQUA01000013">
    <property type="protein sequence ID" value="PQB08060.1"/>
    <property type="molecule type" value="Genomic_DNA"/>
</dbReference>
<feature type="transmembrane region" description="Helical" evidence="1">
    <location>
        <begin position="161"/>
        <end position="184"/>
    </location>
</feature>
<keyword evidence="1" id="KW-0472">Membrane</keyword>
<evidence type="ECO:0008006" key="4">
    <source>
        <dbReference type="Google" id="ProtNLM"/>
    </source>
</evidence>
<feature type="transmembrane region" description="Helical" evidence="1">
    <location>
        <begin position="191"/>
        <end position="213"/>
    </location>
</feature>
<evidence type="ECO:0000256" key="1">
    <source>
        <dbReference type="SAM" id="Phobius"/>
    </source>
</evidence>
<feature type="transmembrane region" description="Helical" evidence="1">
    <location>
        <begin position="225"/>
        <end position="243"/>
    </location>
</feature>
<accession>A0A2S7KZL3</accession>
<dbReference type="RefSeq" id="WP_240614762.1">
    <property type="nucleotide sequence ID" value="NZ_MQUA01000013.1"/>
</dbReference>
<protein>
    <recommendedName>
        <fullName evidence="4">DUF3667 domain-containing protein</fullName>
    </recommendedName>
</protein>
<proteinExistence type="predicted"/>
<organism evidence="2 3">
    <name type="scientific">Polaribacter filamentus</name>
    <dbReference type="NCBI Taxonomy" id="53483"/>
    <lineage>
        <taxon>Bacteria</taxon>
        <taxon>Pseudomonadati</taxon>
        <taxon>Bacteroidota</taxon>
        <taxon>Flavobacteriia</taxon>
        <taxon>Flavobacteriales</taxon>
        <taxon>Flavobacteriaceae</taxon>
    </lineage>
</organism>
<keyword evidence="3" id="KW-1185">Reference proteome</keyword>
<dbReference type="AlphaFoldDB" id="A0A2S7KZL3"/>
<keyword evidence="1" id="KW-1133">Transmembrane helix</keyword>
<evidence type="ECO:0000313" key="2">
    <source>
        <dbReference type="EMBL" id="PQB08060.1"/>
    </source>
</evidence>
<name>A0A2S7KZL3_9FLAO</name>
<gene>
    <name evidence="2" type="ORF">BST83_13580</name>
</gene>
<reference evidence="2 3" key="1">
    <citation type="submission" date="2016-11" db="EMBL/GenBank/DDBJ databases">
        <title>Trade-off between light-utilization and light-protection in marine flavobacteria.</title>
        <authorList>
            <person name="Kumagai Y."/>
        </authorList>
    </citation>
    <scope>NUCLEOTIDE SEQUENCE [LARGE SCALE GENOMIC DNA]</scope>
    <source>
        <strain evidence="2 3">ATCC 700397</strain>
    </source>
</reference>
<dbReference type="Proteomes" id="UP000239522">
    <property type="component" value="Unassembled WGS sequence"/>
</dbReference>
<evidence type="ECO:0000313" key="3">
    <source>
        <dbReference type="Proteomes" id="UP000239522"/>
    </source>
</evidence>
<comment type="caution">
    <text evidence="2">The sequence shown here is derived from an EMBL/GenBank/DDBJ whole genome shotgun (WGS) entry which is preliminary data.</text>
</comment>